<dbReference type="Proteomes" id="UP000272560">
    <property type="component" value="Unassembled WGS sequence"/>
</dbReference>
<dbReference type="InterPro" id="IPR020084">
    <property type="entry name" value="NUDIX_hydrolase_CS"/>
</dbReference>
<evidence type="ECO:0000256" key="4">
    <source>
        <dbReference type="ARBA" id="ARBA00022723"/>
    </source>
</evidence>
<dbReference type="InterPro" id="IPR015797">
    <property type="entry name" value="NUDIX_hydrolase-like_dom_sf"/>
</dbReference>
<comment type="similarity">
    <text evidence="2">Belongs to the Nudix hydrolase family.</text>
</comment>
<accession>A0A3A5MDR7</accession>
<dbReference type="OrthoDB" id="9804563at2"/>
<keyword evidence="5" id="KW-0378">Hydrolase</keyword>
<dbReference type="GO" id="GO:0005737">
    <property type="term" value="C:cytoplasm"/>
    <property type="evidence" value="ECO:0007669"/>
    <property type="project" value="TreeGrafter"/>
</dbReference>
<dbReference type="GO" id="GO:0042262">
    <property type="term" value="P:DNA protection"/>
    <property type="evidence" value="ECO:0007669"/>
    <property type="project" value="InterPro"/>
</dbReference>
<evidence type="ECO:0000256" key="17">
    <source>
        <dbReference type="ARBA" id="ARBA00032071"/>
    </source>
</evidence>
<comment type="function">
    <text evidence="21">Oxidized purine nucleoside triphosphate hydrolase which is a prominent sanitizer of the oxidized nucleotide pool. Catalyzes the hydrolysis of 2-oxo-dATP (2-hydroxy-dATP) into 2-oxo-dAMP. Also has a significant hydrolase activity toward 2-oxo-ATP, 8-oxo-dGTP and 8-oxo-dATP. Through the hydrolysis of oxidized purine nucleoside triphosphates, prevents their incorporation into DNA and the subsequent transversions A:T to C:G and G:C to T:A. Also catalyzes the hydrolysis of methylated purine nucleoside triphosphate preventing their integration into DNA. Through this antimutagenic activity protects cells from oxidative stress.</text>
</comment>
<evidence type="ECO:0000256" key="13">
    <source>
        <dbReference type="ARBA" id="ARBA00029673"/>
    </source>
</evidence>
<dbReference type="PRINTS" id="PR01403">
    <property type="entry name" value="8OXTPHPHTASE"/>
</dbReference>
<evidence type="ECO:0000313" key="23">
    <source>
        <dbReference type="EMBL" id="RJT79357.1"/>
    </source>
</evidence>
<comment type="catalytic activity">
    <reaction evidence="10">
        <text>2-oxo-ATP + H2O = 2-oxo-AMP + diphosphate + H(+)</text>
        <dbReference type="Rhea" id="RHEA:67392"/>
        <dbReference type="ChEBI" id="CHEBI:15377"/>
        <dbReference type="ChEBI" id="CHEBI:15378"/>
        <dbReference type="ChEBI" id="CHEBI:33019"/>
        <dbReference type="ChEBI" id="CHEBI:71395"/>
        <dbReference type="ChEBI" id="CHEBI:172878"/>
    </reaction>
    <physiologicalReaction direction="left-to-right" evidence="10">
        <dbReference type="Rhea" id="RHEA:67393"/>
    </physiologicalReaction>
</comment>
<evidence type="ECO:0000256" key="20">
    <source>
        <dbReference type="ARBA" id="ARBA00049032"/>
    </source>
</evidence>
<evidence type="ECO:0000256" key="5">
    <source>
        <dbReference type="ARBA" id="ARBA00022801"/>
    </source>
</evidence>
<dbReference type="GO" id="GO:0008413">
    <property type="term" value="F:8-oxo-7,8-dihydroguanosine triphosphate pyrophosphatase activity"/>
    <property type="evidence" value="ECO:0007669"/>
    <property type="project" value="InterPro"/>
</dbReference>
<evidence type="ECO:0000256" key="14">
    <source>
        <dbReference type="ARBA" id="ARBA00030634"/>
    </source>
</evidence>
<dbReference type="AlphaFoldDB" id="A0A3A5MDR7"/>
<reference evidence="23 24" key="1">
    <citation type="submission" date="2018-09" db="EMBL/GenBank/DDBJ databases">
        <title>Novel species of Arthrobacter.</title>
        <authorList>
            <person name="Liu Q."/>
            <person name="Xin Y.-H."/>
        </authorList>
    </citation>
    <scope>NUCLEOTIDE SEQUENCE [LARGE SCALE GENOMIC DNA]</scope>
    <source>
        <strain evidence="23 24">Hz2</strain>
    </source>
</reference>
<evidence type="ECO:0000256" key="6">
    <source>
        <dbReference type="ARBA" id="ARBA00022842"/>
    </source>
</evidence>
<comment type="catalytic activity">
    <reaction evidence="9">
        <text>8-oxo-dGTP + H2O = 8-oxo-dGMP + diphosphate + H(+)</text>
        <dbReference type="Rhea" id="RHEA:31575"/>
        <dbReference type="ChEBI" id="CHEBI:15377"/>
        <dbReference type="ChEBI" id="CHEBI:15378"/>
        <dbReference type="ChEBI" id="CHEBI:33019"/>
        <dbReference type="ChEBI" id="CHEBI:63224"/>
        <dbReference type="ChEBI" id="CHEBI:77896"/>
    </reaction>
    <physiologicalReaction direction="left-to-right" evidence="9">
        <dbReference type="Rhea" id="RHEA:31576"/>
    </physiologicalReaction>
</comment>
<evidence type="ECO:0000256" key="10">
    <source>
        <dbReference type="ARBA" id="ARBA00024596"/>
    </source>
</evidence>
<dbReference type="Pfam" id="PF00293">
    <property type="entry name" value="NUDIX"/>
    <property type="match status" value="1"/>
</dbReference>
<evidence type="ECO:0000256" key="15">
    <source>
        <dbReference type="ARBA" id="ARBA00030682"/>
    </source>
</evidence>
<evidence type="ECO:0000256" key="7">
    <source>
        <dbReference type="ARBA" id="ARBA00024448"/>
    </source>
</evidence>
<protein>
    <recommendedName>
        <fullName evidence="12">Oxidized purine nucleoside triphosphate hydrolase</fullName>
        <ecNumber evidence="11">3.6.1.56</ecNumber>
    </recommendedName>
    <alternativeName>
        <fullName evidence="16">2-hydroxy-dATP diphosphatase</fullName>
    </alternativeName>
    <alternativeName>
        <fullName evidence="15">7,8-dihydro-8-oxoguanine triphosphatase</fullName>
    </alternativeName>
    <alternativeName>
        <fullName evidence="14">8-oxo-dGTPase</fullName>
    </alternativeName>
    <alternativeName>
        <fullName evidence="17">Methylated purine nucleoside triphosphate hydrolase</fullName>
    </alternativeName>
    <alternativeName>
        <fullName evidence="13">Nucleoside diphosphate-linked moiety X motif 1</fullName>
    </alternativeName>
</protein>
<dbReference type="PROSITE" id="PS51462">
    <property type="entry name" value="NUDIX"/>
    <property type="match status" value="1"/>
</dbReference>
<evidence type="ECO:0000313" key="24">
    <source>
        <dbReference type="Proteomes" id="UP000272560"/>
    </source>
</evidence>
<comment type="catalytic activity">
    <reaction evidence="20">
        <text>N(6)-methyl-dATP + H2O = N(6)-methyl-dAMP + diphosphate + H(+)</text>
        <dbReference type="Rhea" id="RHEA:67604"/>
        <dbReference type="ChEBI" id="CHEBI:15377"/>
        <dbReference type="ChEBI" id="CHEBI:15378"/>
        <dbReference type="ChEBI" id="CHEBI:33019"/>
        <dbReference type="ChEBI" id="CHEBI:169976"/>
        <dbReference type="ChEBI" id="CHEBI:172872"/>
    </reaction>
    <physiologicalReaction direction="left-to-right" evidence="20">
        <dbReference type="Rhea" id="RHEA:67605"/>
    </physiologicalReaction>
</comment>
<evidence type="ECO:0000256" key="21">
    <source>
        <dbReference type="ARBA" id="ARBA00053094"/>
    </source>
</evidence>
<evidence type="ECO:0000256" key="11">
    <source>
        <dbReference type="ARBA" id="ARBA00026103"/>
    </source>
</evidence>
<comment type="catalytic activity">
    <reaction evidence="19">
        <text>O(6)-methyl-dGTP + H2O = O(6)-methyl-dGMP + diphosphate + H(+)</text>
        <dbReference type="Rhea" id="RHEA:67600"/>
        <dbReference type="ChEBI" id="CHEBI:15377"/>
        <dbReference type="ChEBI" id="CHEBI:15378"/>
        <dbReference type="ChEBI" id="CHEBI:33019"/>
        <dbReference type="ChEBI" id="CHEBI:169974"/>
        <dbReference type="ChEBI" id="CHEBI:169975"/>
    </reaction>
    <physiologicalReaction direction="left-to-right" evidence="19">
        <dbReference type="Rhea" id="RHEA:67601"/>
    </physiologicalReaction>
</comment>
<dbReference type="InterPro" id="IPR000086">
    <property type="entry name" value="NUDIX_hydrolase_dom"/>
</dbReference>
<dbReference type="GO" id="GO:0008828">
    <property type="term" value="F:dATP diphosphatase activity"/>
    <property type="evidence" value="ECO:0007669"/>
    <property type="project" value="UniProtKB-EC"/>
</dbReference>
<keyword evidence="6" id="KW-0460">Magnesium</keyword>
<dbReference type="PANTHER" id="PTHR43758:SF2">
    <property type="entry name" value="OXIDIZED PURINE NUCLEOSIDE TRIPHOSPHATE HYDROLASE"/>
    <property type="match status" value="1"/>
</dbReference>
<evidence type="ECO:0000259" key="22">
    <source>
        <dbReference type="PROSITE" id="PS51462"/>
    </source>
</evidence>
<keyword evidence="4" id="KW-0479">Metal-binding</keyword>
<name>A0A3A5MDR7_9MICC</name>
<keyword evidence="24" id="KW-1185">Reference proteome</keyword>
<comment type="caution">
    <text evidence="23">The sequence shown here is derived from an EMBL/GenBank/DDBJ whole genome shotgun (WGS) entry which is preliminary data.</text>
</comment>
<comment type="catalytic activity">
    <reaction evidence="18">
        <text>N(6)-methyl-ATP + H2O = N(6)-methyl-AMP + diphosphate + H(+)</text>
        <dbReference type="Rhea" id="RHEA:67608"/>
        <dbReference type="ChEBI" id="CHEBI:15377"/>
        <dbReference type="ChEBI" id="CHEBI:15378"/>
        <dbReference type="ChEBI" id="CHEBI:33019"/>
        <dbReference type="ChEBI" id="CHEBI:144842"/>
        <dbReference type="ChEBI" id="CHEBI:172873"/>
    </reaction>
    <physiologicalReaction direction="left-to-right" evidence="18">
        <dbReference type="Rhea" id="RHEA:67609"/>
    </physiologicalReaction>
</comment>
<dbReference type="EC" id="3.6.1.56" evidence="11"/>
<dbReference type="Gene3D" id="3.90.79.10">
    <property type="entry name" value="Nucleoside Triphosphate Pyrophosphohydrolase"/>
    <property type="match status" value="1"/>
</dbReference>
<dbReference type="GO" id="GO:0046872">
    <property type="term" value="F:metal ion binding"/>
    <property type="evidence" value="ECO:0007669"/>
    <property type="project" value="UniProtKB-KW"/>
</dbReference>
<evidence type="ECO:0000256" key="9">
    <source>
        <dbReference type="ARBA" id="ARBA00024486"/>
    </source>
</evidence>
<sequence length="175" mass="18767">MVLCFLFRPSRRAGSERGAALPDVQGSSGPRPPGTREVLLGLKLTGFGTGRVVALGGKIDGTETALAAAVREVHEESGVHLEPEALHDAGRIAWSFPARPDWNMVAFLFSADAGNADPHTSEEIEPRWYAVDGIPWPEMWKDAPHWLPALLAGRRVDAHIVMSGDNENVASAVVG</sequence>
<evidence type="ECO:0000256" key="18">
    <source>
        <dbReference type="ARBA" id="ARBA00048002"/>
    </source>
</evidence>
<dbReference type="EMBL" id="QZVT01000005">
    <property type="protein sequence ID" value="RJT79357.1"/>
    <property type="molecule type" value="Genomic_DNA"/>
</dbReference>
<evidence type="ECO:0000256" key="2">
    <source>
        <dbReference type="ARBA" id="ARBA00005582"/>
    </source>
</evidence>
<dbReference type="PROSITE" id="PS00893">
    <property type="entry name" value="NUDIX_BOX"/>
    <property type="match status" value="1"/>
</dbReference>
<comment type="catalytic activity">
    <reaction evidence="8">
        <text>2-oxo-dATP + H2O = 2-oxo-dAMP + diphosphate + H(+)</text>
        <dbReference type="Rhea" id="RHEA:31583"/>
        <dbReference type="ChEBI" id="CHEBI:15377"/>
        <dbReference type="ChEBI" id="CHEBI:15378"/>
        <dbReference type="ChEBI" id="CHEBI:33019"/>
        <dbReference type="ChEBI" id="CHEBI:63212"/>
        <dbReference type="ChEBI" id="CHEBI:77897"/>
        <dbReference type="EC" id="3.6.1.56"/>
    </reaction>
    <physiologicalReaction direction="left-to-right" evidence="8">
        <dbReference type="Rhea" id="RHEA:31584"/>
    </physiologicalReaction>
</comment>
<organism evidence="23 24">
    <name type="scientific">Arthrobacter cheniae</name>
    <dbReference type="NCBI Taxonomy" id="1258888"/>
    <lineage>
        <taxon>Bacteria</taxon>
        <taxon>Bacillati</taxon>
        <taxon>Actinomycetota</taxon>
        <taxon>Actinomycetes</taxon>
        <taxon>Micrococcales</taxon>
        <taxon>Micrococcaceae</taxon>
        <taxon>Arthrobacter</taxon>
    </lineage>
</organism>
<proteinExistence type="inferred from homology"/>
<evidence type="ECO:0000256" key="3">
    <source>
        <dbReference type="ARBA" id="ARBA00011245"/>
    </source>
</evidence>
<comment type="cofactor">
    <cofactor evidence="1">
        <name>Mg(2+)</name>
        <dbReference type="ChEBI" id="CHEBI:18420"/>
    </cofactor>
</comment>
<dbReference type="PANTHER" id="PTHR43758">
    <property type="entry name" value="7,8-DIHYDRO-8-OXOGUANINE TRIPHOSPHATASE"/>
    <property type="match status" value="1"/>
</dbReference>
<comment type="catalytic activity">
    <reaction evidence="7">
        <text>8-oxo-dATP + H2O = 8-oxo-dAMP + diphosphate + H(+)</text>
        <dbReference type="Rhea" id="RHEA:65396"/>
        <dbReference type="ChEBI" id="CHEBI:15377"/>
        <dbReference type="ChEBI" id="CHEBI:15378"/>
        <dbReference type="ChEBI" id="CHEBI:33019"/>
        <dbReference type="ChEBI" id="CHEBI:71361"/>
        <dbReference type="ChEBI" id="CHEBI:172871"/>
    </reaction>
    <physiologicalReaction direction="left-to-right" evidence="7">
        <dbReference type="Rhea" id="RHEA:65397"/>
    </physiologicalReaction>
</comment>
<evidence type="ECO:0000256" key="12">
    <source>
        <dbReference type="ARBA" id="ARBA00026218"/>
    </source>
</evidence>
<comment type="subunit">
    <text evidence="3">Monomer.</text>
</comment>
<evidence type="ECO:0000256" key="16">
    <source>
        <dbReference type="ARBA" id="ARBA00031927"/>
    </source>
</evidence>
<dbReference type="SUPFAM" id="SSF55811">
    <property type="entry name" value="Nudix"/>
    <property type="match status" value="1"/>
</dbReference>
<feature type="domain" description="Nudix hydrolase" evidence="22">
    <location>
        <begin position="1"/>
        <end position="156"/>
    </location>
</feature>
<dbReference type="CDD" id="cd03427">
    <property type="entry name" value="NUDIX_MTH1_Nudt1"/>
    <property type="match status" value="1"/>
</dbReference>
<gene>
    <name evidence="23" type="ORF">D6T63_11990</name>
</gene>
<evidence type="ECO:0000256" key="1">
    <source>
        <dbReference type="ARBA" id="ARBA00001946"/>
    </source>
</evidence>
<dbReference type="InterPro" id="IPR003563">
    <property type="entry name" value="8ODP"/>
</dbReference>
<evidence type="ECO:0000256" key="8">
    <source>
        <dbReference type="ARBA" id="ARBA00024459"/>
    </source>
</evidence>
<evidence type="ECO:0000256" key="19">
    <source>
        <dbReference type="ARBA" id="ARBA00048894"/>
    </source>
</evidence>